<feature type="binding site" evidence="4">
    <location>
        <position position="185"/>
    </location>
    <ligand>
        <name>heme b</name>
        <dbReference type="ChEBI" id="CHEBI:60344"/>
    </ligand>
</feature>
<dbReference type="AlphaFoldDB" id="A0AAW9T021"/>
<feature type="binding site" evidence="4">
    <location>
        <position position="22"/>
    </location>
    <ligand>
        <name>heme b</name>
        <dbReference type="ChEBI" id="CHEBI:60344"/>
    </ligand>
</feature>
<feature type="binding site" evidence="4">
    <location>
        <position position="138"/>
    </location>
    <ligand>
        <name>heme b</name>
        <dbReference type="ChEBI" id="CHEBI:60344"/>
    </ligand>
</feature>
<evidence type="ECO:0000313" key="6">
    <source>
        <dbReference type="EMBL" id="MEO3717986.1"/>
    </source>
</evidence>
<gene>
    <name evidence="6" type="ORF">QP460_010375</name>
</gene>
<dbReference type="Pfam" id="PF01126">
    <property type="entry name" value="Heme_oxygenase"/>
    <property type="match status" value="1"/>
</dbReference>
<dbReference type="SUPFAM" id="SSF48613">
    <property type="entry name" value="Heme oxygenase-like"/>
    <property type="match status" value="1"/>
</dbReference>
<dbReference type="GO" id="GO:0006979">
    <property type="term" value="P:response to oxidative stress"/>
    <property type="evidence" value="ECO:0007669"/>
    <property type="project" value="TreeGrafter"/>
</dbReference>
<evidence type="ECO:0000256" key="1">
    <source>
        <dbReference type="ARBA" id="ARBA00022617"/>
    </source>
</evidence>
<comment type="caution">
    <text evidence="6">The sequence shown here is derived from an EMBL/GenBank/DDBJ whole genome shotgun (WGS) entry which is preliminary data.</text>
</comment>
<dbReference type="GO" id="GO:0042167">
    <property type="term" value="P:heme catabolic process"/>
    <property type="evidence" value="ECO:0007669"/>
    <property type="project" value="TreeGrafter"/>
</dbReference>
<evidence type="ECO:0000256" key="4">
    <source>
        <dbReference type="PIRSR" id="PIRSR000343-1"/>
    </source>
</evidence>
<dbReference type="GO" id="GO:0006788">
    <property type="term" value="P:heme oxidation"/>
    <property type="evidence" value="ECO:0007669"/>
    <property type="project" value="InterPro"/>
</dbReference>
<reference evidence="6" key="2">
    <citation type="submission" date="2024-05" db="EMBL/GenBank/DDBJ databases">
        <authorList>
            <person name="Wolfe A."/>
        </authorList>
    </citation>
    <scope>NUCLEOTIDE SEQUENCE</scope>
    <source>
        <strain evidence="6">UMB1064</strain>
    </source>
</reference>
<evidence type="ECO:0000256" key="5">
    <source>
        <dbReference type="PIRSR" id="PIRSR000343-2"/>
    </source>
</evidence>
<reference evidence="6" key="1">
    <citation type="submission" date="2023-05" db="EMBL/GenBank/DDBJ databases">
        <authorList>
            <person name="Du J."/>
        </authorList>
    </citation>
    <scope>NUCLEOTIDE SEQUENCE</scope>
    <source>
        <strain evidence="6">UMB1064</strain>
    </source>
</reference>
<evidence type="ECO:0000313" key="7">
    <source>
        <dbReference type="Proteomes" id="UP001223646"/>
    </source>
</evidence>
<dbReference type="CDD" id="cd19165">
    <property type="entry name" value="HemeO"/>
    <property type="match status" value="1"/>
</dbReference>
<protein>
    <submittedName>
        <fullName evidence="6">Biliverdin-producing heme oxygenase</fullName>
    </submittedName>
</protein>
<dbReference type="InterPro" id="IPR016084">
    <property type="entry name" value="Haem_Oase-like_multi-hlx"/>
</dbReference>
<dbReference type="PRINTS" id="PR00088">
    <property type="entry name" value="HAEMOXYGNASE"/>
</dbReference>
<keyword evidence="2 5" id="KW-0479">Metal-binding</keyword>
<dbReference type="RefSeq" id="WP_070439286.1">
    <property type="nucleotide sequence ID" value="NZ_CP102778.1"/>
</dbReference>
<sequence length="228" mass="24926">MVENTIKEGDKQAAQPLAERLKVETAGVHSEAENSDFMSRLLAGELNAQAAIDLTGQLYFVYEALEQAVRSTAESPQVRAVYDAQLERLEALAADLEHLVGPDWREKISPVEATKNYVAELREIESNGNANAALAHHYVRYLGDLSGGQVIASMLAKHYGIGAEGTRFYDFSAIGKIKPYRDGYRRSLSELGISDADKDAVVDEAKKAFRLNRAIFHDLAGGLDDAVA</sequence>
<dbReference type="PIRSF" id="PIRSF000343">
    <property type="entry name" value="Haem_Oase"/>
    <property type="match status" value="1"/>
</dbReference>
<keyword evidence="3 5" id="KW-0408">Iron</keyword>
<dbReference type="PANTHER" id="PTHR10720">
    <property type="entry name" value="HEME OXYGENASE"/>
    <property type="match status" value="1"/>
</dbReference>
<dbReference type="InterPro" id="IPR016053">
    <property type="entry name" value="Haem_Oase-like"/>
</dbReference>
<dbReference type="EMBL" id="JASOOY020000033">
    <property type="protein sequence ID" value="MEO3717986.1"/>
    <property type="molecule type" value="Genomic_DNA"/>
</dbReference>
<dbReference type="GO" id="GO:0046872">
    <property type="term" value="F:metal ion binding"/>
    <property type="evidence" value="ECO:0007669"/>
    <property type="project" value="UniProtKB-KW"/>
</dbReference>
<evidence type="ECO:0000256" key="3">
    <source>
        <dbReference type="ARBA" id="ARBA00023004"/>
    </source>
</evidence>
<dbReference type="InterPro" id="IPR002051">
    <property type="entry name" value="Haem_Oase"/>
</dbReference>
<keyword evidence="1 4" id="KW-0349">Heme</keyword>
<evidence type="ECO:0000256" key="2">
    <source>
        <dbReference type="ARBA" id="ARBA00022723"/>
    </source>
</evidence>
<name>A0AAW9T021_CORAY</name>
<dbReference type="PANTHER" id="PTHR10720:SF0">
    <property type="entry name" value="HEME OXYGENASE"/>
    <property type="match status" value="1"/>
</dbReference>
<dbReference type="Gene3D" id="1.20.910.10">
    <property type="entry name" value="Heme oxygenase-like"/>
    <property type="match status" value="1"/>
</dbReference>
<dbReference type="Proteomes" id="UP001223646">
    <property type="component" value="Unassembled WGS sequence"/>
</dbReference>
<dbReference type="GO" id="GO:0020037">
    <property type="term" value="F:heme binding"/>
    <property type="evidence" value="ECO:0007669"/>
    <property type="project" value="TreeGrafter"/>
</dbReference>
<dbReference type="GO" id="GO:0004392">
    <property type="term" value="F:heme oxygenase (decyclizing) activity"/>
    <property type="evidence" value="ECO:0007669"/>
    <property type="project" value="InterPro"/>
</dbReference>
<proteinExistence type="predicted"/>
<feature type="binding site" description="axial binding residue" evidence="5">
    <location>
        <position position="29"/>
    </location>
    <ligand>
        <name>heme b</name>
        <dbReference type="ChEBI" id="CHEBI:60344"/>
    </ligand>
    <ligandPart>
        <name>Fe</name>
        <dbReference type="ChEBI" id="CHEBI:18248"/>
    </ligandPart>
</feature>
<accession>A0AAW9T021</accession>
<organism evidence="6 7">
    <name type="scientific">Corynebacterium amycolatum</name>
    <dbReference type="NCBI Taxonomy" id="43765"/>
    <lineage>
        <taxon>Bacteria</taxon>
        <taxon>Bacillati</taxon>
        <taxon>Actinomycetota</taxon>
        <taxon>Actinomycetes</taxon>
        <taxon>Mycobacteriales</taxon>
        <taxon>Corynebacteriaceae</taxon>
        <taxon>Corynebacterium</taxon>
    </lineage>
</organism>